<evidence type="ECO:0000313" key="8">
    <source>
        <dbReference type="Proteomes" id="UP000657075"/>
    </source>
</evidence>
<feature type="domain" description="HpaB/PvcC/4-BUDH C-terminal" evidence="4">
    <location>
        <begin position="269"/>
        <end position="464"/>
    </location>
</feature>
<dbReference type="PANTHER" id="PTHR36117:SF3">
    <property type="entry name" value="4-HYDROXYPHENYLACETATE 3-MONOOXYGENASE-RELATED"/>
    <property type="match status" value="1"/>
</dbReference>
<dbReference type="InterPro" id="IPR004925">
    <property type="entry name" value="HpaB/PvcC/4-BUDH"/>
</dbReference>
<dbReference type="SUPFAM" id="SSF47203">
    <property type="entry name" value="Acyl-CoA dehydrogenase C-terminal domain-like"/>
    <property type="match status" value="1"/>
</dbReference>
<dbReference type="GO" id="GO:0016627">
    <property type="term" value="F:oxidoreductase activity, acting on the CH-CH group of donors"/>
    <property type="evidence" value="ECO:0007669"/>
    <property type="project" value="InterPro"/>
</dbReference>
<dbReference type="GeneID" id="76207620"/>
<evidence type="ECO:0000259" key="5">
    <source>
        <dbReference type="Pfam" id="PF11794"/>
    </source>
</evidence>
<dbReference type="EMBL" id="AP026830">
    <property type="protein sequence ID" value="BDR92983.1"/>
    <property type="molecule type" value="Genomic_DNA"/>
</dbReference>
<evidence type="ECO:0000313" key="7">
    <source>
        <dbReference type="EMBL" id="GGI83791.1"/>
    </source>
</evidence>
<dbReference type="Proteomes" id="UP001060771">
    <property type="component" value="Chromosome"/>
</dbReference>
<dbReference type="InterPro" id="IPR036250">
    <property type="entry name" value="AcylCo_DH-like_C"/>
</dbReference>
<dbReference type="InterPro" id="IPR009100">
    <property type="entry name" value="AcylCoA_DH/oxidase_NM_dom_sf"/>
</dbReference>
<keyword evidence="9" id="KW-1185">Reference proteome</keyword>
<name>A0A830E9Y1_9CREN</name>
<gene>
    <name evidence="7" type="ORF">GCM10007112_20750</name>
    <name evidence="6" type="ORF">Vsou_20760</name>
</gene>
<dbReference type="PANTHER" id="PTHR36117">
    <property type="entry name" value="4-HYDROXYPHENYLACETATE 3-MONOOXYGENASE-RELATED"/>
    <property type="match status" value="1"/>
</dbReference>
<dbReference type="InterPro" id="IPR024674">
    <property type="entry name" value="HpaB/PvcC/4-BUDH_N"/>
</dbReference>
<keyword evidence="2" id="KW-0274">FAD</keyword>
<evidence type="ECO:0000256" key="1">
    <source>
        <dbReference type="ARBA" id="ARBA00022630"/>
    </source>
</evidence>
<evidence type="ECO:0000256" key="3">
    <source>
        <dbReference type="ARBA" id="ARBA00023002"/>
    </source>
</evidence>
<protein>
    <submittedName>
        <fullName evidence="7">4-hydroxybutyryl-CoA dehydratase</fullName>
    </submittedName>
</protein>
<dbReference type="RefSeq" id="WP_188603868.1">
    <property type="nucleotide sequence ID" value="NZ_AP026830.1"/>
</dbReference>
<dbReference type="SUPFAM" id="SSF56645">
    <property type="entry name" value="Acyl-CoA dehydrogenase NM domain-like"/>
    <property type="match status" value="1"/>
</dbReference>
<evidence type="ECO:0000313" key="6">
    <source>
        <dbReference type="EMBL" id="BDR92983.1"/>
    </source>
</evidence>
<dbReference type="OrthoDB" id="32865at2157"/>
<proteinExistence type="predicted"/>
<dbReference type="Gene3D" id="1.20.140.10">
    <property type="entry name" value="Butyryl-CoA Dehydrogenase, subunit A, domain 3"/>
    <property type="match status" value="1"/>
</dbReference>
<reference evidence="9" key="3">
    <citation type="submission" date="2022-09" db="EMBL/GenBank/DDBJ databases">
        <title>Complete genome sequence of Vulcanisaeta souniana.</title>
        <authorList>
            <person name="Kato S."/>
            <person name="Itoh T."/>
            <person name="Ohkuma M."/>
        </authorList>
    </citation>
    <scope>NUCLEOTIDE SEQUENCE [LARGE SCALE GENOMIC DNA]</scope>
    <source>
        <strain evidence="9">JCM 11219</strain>
    </source>
</reference>
<evidence type="ECO:0000256" key="2">
    <source>
        <dbReference type="ARBA" id="ARBA00022827"/>
    </source>
</evidence>
<dbReference type="Gene3D" id="1.10.3140.10">
    <property type="entry name" value="4-hydroxybutyryl-coa dehydratase, domain 1"/>
    <property type="match status" value="1"/>
</dbReference>
<dbReference type="InterPro" id="IPR046373">
    <property type="entry name" value="Acyl-CoA_Oxase/DH_mid-dom_sf"/>
</dbReference>
<dbReference type="Gene3D" id="2.40.110.10">
    <property type="entry name" value="Butyryl-CoA Dehydrogenase, subunit A, domain 2"/>
    <property type="match status" value="1"/>
</dbReference>
<dbReference type="Pfam" id="PF03241">
    <property type="entry name" value="HpaB"/>
    <property type="match status" value="1"/>
</dbReference>
<dbReference type="AlphaFoldDB" id="A0A830E9Y1"/>
<keyword evidence="1" id="KW-0285">Flavoprotein</keyword>
<dbReference type="Pfam" id="PF11794">
    <property type="entry name" value="HpaB_N"/>
    <property type="match status" value="1"/>
</dbReference>
<dbReference type="PIRSF" id="PIRSF000331">
    <property type="entry name" value="HpaA_HpaB"/>
    <property type="match status" value="1"/>
</dbReference>
<reference evidence="7" key="1">
    <citation type="journal article" date="2014" name="Int. J. Syst. Evol. Microbiol.">
        <title>Complete genome sequence of Corynebacterium casei LMG S-19264T (=DSM 44701T), isolated from a smear-ripened cheese.</title>
        <authorList>
            <consortium name="US DOE Joint Genome Institute (JGI-PGF)"/>
            <person name="Walter F."/>
            <person name="Albersmeier A."/>
            <person name="Kalinowski J."/>
            <person name="Ruckert C."/>
        </authorList>
    </citation>
    <scope>NUCLEOTIDE SEQUENCE</scope>
    <source>
        <strain evidence="7">JCM 11219</strain>
    </source>
</reference>
<dbReference type="InterPro" id="IPR024719">
    <property type="entry name" value="HpaB/PvcC/4-BUDH_C"/>
</dbReference>
<sequence length="469" mass="53305">MPRSPTDYVNSVKDGRVVYYRGKRVDDITTHPVISIAVRHASDLFGVKERLYEDPNYGLVSKYFRIPRNTNDLLDRYKLIYEDTLRFDGLFNIVQAIGSDALFSLMIIAKKVDKRYGTNYYSRVMKYYEHVVRNDLAMAVAQTDVKGNRAKRPHEQEDKDMYLRVVEVRDDGIVVNGAKIHTTQGPVANEIIVLPYRALVENDKDYAVAFAVPANTKGLKFIVRPVLEYDGNPNAVNAASRFEVEALIVFDHVFVPWDRVFMFREWDLAGQLAWTFATYHRFTAISYRAATANLYLGASLYAARANGIENAPHVRDWLVQMIMYKEVLSMGAMAAALEPWIDEGIAIPNPVYTNVSKLYANAHFIDVVHGLIDIAGGLIATMPSHDDYANTEERQYISKYLRGAIDGDTRYKIMSLVRELGASHLMGYLLTAMIHAEGSEVASKIGMLREYNYKEAEELINRILNKIKI</sequence>
<feature type="domain" description="HpaB/PvcC/4-BUDH N-terminal" evidence="5">
    <location>
        <begin position="6"/>
        <end position="262"/>
    </location>
</feature>
<evidence type="ECO:0000259" key="4">
    <source>
        <dbReference type="Pfam" id="PF03241"/>
    </source>
</evidence>
<dbReference type="Proteomes" id="UP000657075">
    <property type="component" value="Unassembled WGS sequence"/>
</dbReference>
<organism evidence="7 8">
    <name type="scientific">Vulcanisaeta souniana JCM 11219</name>
    <dbReference type="NCBI Taxonomy" id="1293586"/>
    <lineage>
        <taxon>Archaea</taxon>
        <taxon>Thermoproteota</taxon>
        <taxon>Thermoprotei</taxon>
        <taxon>Thermoproteales</taxon>
        <taxon>Thermoproteaceae</taxon>
        <taxon>Vulcanisaeta</taxon>
    </lineage>
</organism>
<accession>A0A830E9Y1</accession>
<dbReference type="EMBL" id="BMNM01000010">
    <property type="protein sequence ID" value="GGI83791.1"/>
    <property type="molecule type" value="Genomic_DNA"/>
</dbReference>
<reference evidence="6" key="4">
    <citation type="journal article" date="2023" name="Microbiol. Resour. Announc.">
        <title>Complete Genome Sequence of Vulcanisaeta souniana Strain IC-059, a Hyperthermophilic Archaeon Isolated from Hot Spring Water in Japan.</title>
        <authorList>
            <person name="Kato S."/>
            <person name="Itoh T."/>
            <person name="Wu L."/>
            <person name="Ma J."/>
            <person name="Ohkuma M."/>
        </authorList>
    </citation>
    <scope>NUCLEOTIDE SEQUENCE</scope>
    <source>
        <strain evidence="6">JCM 11219</strain>
    </source>
</reference>
<keyword evidence="3" id="KW-0560">Oxidoreductase</keyword>
<reference evidence="7" key="2">
    <citation type="submission" date="2020-09" db="EMBL/GenBank/DDBJ databases">
        <authorList>
            <person name="Sun Q."/>
            <person name="Ohkuma M."/>
        </authorList>
    </citation>
    <scope>NUCLEOTIDE SEQUENCE</scope>
    <source>
        <strain evidence="7">JCM 11219</strain>
    </source>
</reference>
<evidence type="ECO:0000313" key="9">
    <source>
        <dbReference type="Proteomes" id="UP001060771"/>
    </source>
</evidence>